<dbReference type="Proteomes" id="UP000051950">
    <property type="component" value="Unassembled WGS sequence"/>
</dbReference>
<evidence type="ECO:0000259" key="1">
    <source>
        <dbReference type="Pfam" id="PF21784"/>
    </source>
</evidence>
<organism evidence="2 3">
    <name type="scientific">Pedobacter ginsenosidimutans</name>
    <dbReference type="NCBI Taxonomy" id="687842"/>
    <lineage>
        <taxon>Bacteria</taxon>
        <taxon>Pseudomonadati</taxon>
        <taxon>Bacteroidota</taxon>
        <taxon>Sphingobacteriia</taxon>
        <taxon>Sphingobacteriales</taxon>
        <taxon>Sphingobacteriaceae</taxon>
        <taxon>Pedobacter</taxon>
    </lineage>
</organism>
<gene>
    <name evidence="2" type="ORF">ASU31_00920</name>
</gene>
<sequence length="123" mass="14654">MTALFNKDTDLVGWLSDDKKNIFNTKMEWVAFVSSDSSVWNVSKKNWRGHLYGNNIRDFNGKTLFWNPDTPIENTYAPYRPYTPYTPYRPYTPYTPYTPYRPYRPYTPTGGWSHLSWDEFVND</sequence>
<protein>
    <recommendedName>
        <fullName evidence="1">4-fold beta flower domain-containing protein</fullName>
    </recommendedName>
</protein>
<name>A0A0T5VVQ0_9SPHI</name>
<dbReference type="InterPro" id="IPR048911">
    <property type="entry name" value="Bflower"/>
</dbReference>
<comment type="caution">
    <text evidence="2">The sequence shown here is derived from an EMBL/GenBank/DDBJ whole genome shotgun (WGS) entry which is preliminary data.</text>
</comment>
<evidence type="ECO:0000313" key="3">
    <source>
        <dbReference type="Proteomes" id="UP000051950"/>
    </source>
</evidence>
<accession>A0A0T5VVQ0</accession>
<keyword evidence="3" id="KW-1185">Reference proteome</keyword>
<evidence type="ECO:0000313" key="2">
    <source>
        <dbReference type="EMBL" id="KRT17888.1"/>
    </source>
</evidence>
<dbReference type="RefSeq" id="WP_057930518.1">
    <property type="nucleotide sequence ID" value="NZ_LMZQ01000001.1"/>
</dbReference>
<dbReference type="AlphaFoldDB" id="A0A0T5VVQ0"/>
<dbReference type="OrthoDB" id="1907432at2"/>
<reference evidence="2 3" key="1">
    <citation type="submission" date="2015-11" db="EMBL/GenBank/DDBJ databases">
        <title>Sequence of Pedobacter ginsenosidimutans.</title>
        <authorList>
            <person name="Carson E."/>
            <person name="Keyser V."/>
            <person name="Newman J."/>
            <person name="Miller J."/>
        </authorList>
    </citation>
    <scope>NUCLEOTIDE SEQUENCE [LARGE SCALE GENOMIC DNA]</scope>
    <source>
        <strain evidence="2 3">KACC 14530</strain>
    </source>
</reference>
<feature type="domain" description="4-fold beta flower" evidence="1">
    <location>
        <begin position="3"/>
        <end position="121"/>
    </location>
</feature>
<dbReference type="EMBL" id="LMZQ01000001">
    <property type="protein sequence ID" value="KRT17888.1"/>
    <property type="molecule type" value="Genomic_DNA"/>
</dbReference>
<dbReference type="Pfam" id="PF21784">
    <property type="entry name" value="Bflower"/>
    <property type="match status" value="1"/>
</dbReference>
<proteinExistence type="predicted"/>